<dbReference type="SUPFAM" id="SSF48371">
    <property type="entry name" value="ARM repeat"/>
    <property type="match status" value="1"/>
</dbReference>
<reference evidence="7" key="3">
    <citation type="submission" date="2017-01" db="EMBL/GenBank/DDBJ databases">
        <authorList>
            <person name="Mah S.A."/>
            <person name="Swanson W.J."/>
            <person name="Moy G.W."/>
            <person name="Vacquier V.D."/>
        </authorList>
    </citation>
    <scope>NUCLEOTIDE SEQUENCE [LARGE SCALE GENOMIC DNA]</scope>
    <source>
        <strain evidence="7">65</strain>
    </source>
</reference>
<accession>A0A061AUE7</accession>
<evidence type="ECO:0000313" key="6">
    <source>
        <dbReference type="EMBL" id="CDR38348.1"/>
    </source>
</evidence>
<dbReference type="InterPro" id="IPR016024">
    <property type="entry name" value="ARM-type_fold"/>
</dbReference>
<dbReference type="AlphaFoldDB" id="A0A061AUE7"/>
<dbReference type="VEuPathDB" id="FungiDB:BON22_4051"/>
<comment type="similarity">
    <text evidence="1">Belongs to the CAND family.</text>
</comment>
<reference evidence="8" key="2">
    <citation type="journal article" date="2017" name="Genome Announc.">
        <title>Genome sequences of Cyberlindnera fabianii 65, Pichia kudriavzevii 129, and Saccharomyces cerevisiae 131 isolated from fermented masau fruits in Zimbabwe.</title>
        <authorList>
            <person name="van Rijswijck I.M.H."/>
            <person name="Derks M.F.L."/>
            <person name="Abee T."/>
            <person name="de Ridder D."/>
            <person name="Smid E.J."/>
        </authorList>
    </citation>
    <scope>NUCLEOTIDE SEQUENCE [LARGE SCALE GENOMIC DNA]</scope>
    <source>
        <strain evidence="8">65</strain>
    </source>
</reference>
<dbReference type="EMBL" id="MPUK01000008">
    <property type="protein sequence ID" value="ONH66198.1"/>
    <property type="molecule type" value="Genomic_DNA"/>
</dbReference>
<dbReference type="InterPro" id="IPR011989">
    <property type="entry name" value="ARM-like"/>
</dbReference>
<evidence type="ECO:0000256" key="4">
    <source>
        <dbReference type="SAM" id="MobiDB-lite"/>
    </source>
</evidence>
<keyword evidence="2" id="KW-0677">Repeat</keyword>
<evidence type="ECO:0000256" key="1">
    <source>
        <dbReference type="ARBA" id="ARBA00007657"/>
    </source>
</evidence>
<dbReference type="Gene3D" id="1.25.10.10">
    <property type="entry name" value="Leucine-rich Repeat Variant"/>
    <property type="match status" value="1"/>
</dbReference>
<evidence type="ECO:0000256" key="2">
    <source>
        <dbReference type="ARBA" id="ARBA00022737"/>
    </source>
</evidence>
<evidence type="ECO:0000313" key="7">
    <source>
        <dbReference type="EMBL" id="ONH66198.1"/>
    </source>
</evidence>
<dbReference type="OMA" id="WKLRAKA"/>
<dbReference type="Pfam" id="PF08623">
    <property type="entry name" value="TIP120"/>
    <property type="match status" value="1"/>
</dbReference>
<dbReference type="InterPro" id="IPR039852">
    <property type="entry name" value="CAND1/CAND2"/>
</dbReference>
<dbReference type="EMBL" id="LK052887">
    <property type="protein sequence ID" value="CDR38348.1"/>
    <property type="molecule type" value="Genomic_DNA"/>
</dbReference>
<dbReference type="OrthoDB" id="6260732at2759"/>
<evidence type="ECO:0000256" key="3">
    <source>
        <dbReference type="ARBA" id="ARBA00022786"/>
    </source>
</evidence>
<dbReference type="GO" id="GO:0010265">
    <property type="term" value="P:SCF complex assembly"/>
    <property type="evidence" value="ECO:0007669"/>
    <property type="project" value="InterPro"/>
</dbReference>
<keyword evidence="3" id="KW-0833">Ubl conjugation pathway</keyword>
<feature type="region of interest" description="Disordered" evidence="4">
    <location>
        <begin position="326"/>
        <end position="350"/>
    </location>
</feature>
<dbReference type="PANTHER" id="PTHR12696">
    <property type="entry name" value="TIP120"/>
    <property type="match status" value="1"/>
</dbReference>
<evidence type="ECO:0000313" key="8">
    <source>
        <dbReference type="Proteomes" id="UP000189513"/>
    </source>
</evidence>
<sequence>MSSTDFKGADKKLTDINSKFRDSDPDLRFMALSDLQKLLTEHSLIINKVNTYSTPIVKLLLEALQDPNSDVQNQALRCFEPLVGTITDEETLFMVTRLNASQTNTNSITTTIQTMAISEILKYLNLKHASSGTKIVDSLLPSMIGNNQKIESLDSIEILTDIVKNLGTTISDDQLTTIYGVLVNTIFNAENIIAKKAITCLGLLASQFNNEQFKNVIELISNTHGSSYESISRALLTYISLANADVTQLVSFLDYLFQFAVTHLYLEDDEISDDQTKIDEVRFDALHLIGVLLKVGTPASKFIDQILEIVKKFLVYDPYNNMMDDDDENDFSDPEFSDEEYDDVDDQSDDNTWKLRKESSKLASTIVLIFPNTLLQIYTSGIFEAVLKSISDSSDAVAFENIKTLDTLVQASLTSTSFRSSRKRTSSDVTMADTHDPSSYLSKFRSSIVQKFIKELNGSKGNTLNKYNEFLNFFQSYSNLEDSLKPLLACIRQHNFGLNLDLLTFYSAVLRDNRLENFGDEFPHIIEIVNSGLVSKNHISITNSIGTAIDLLDLSYNDALTNSIIEIASSNKNDSGIRNTAIACLGQLKSLPDSKVVEILNLFVETLKYEPIVVQTAESITSIAETYGSKINCSVMEDIINSYKGLLSNVSYFSVVIDSLVIVSTVVPVDASVGDLLLQWFEKGTHQSQILRILSHLDFDKQKLTEIFLQASSTGEVEETALMDVSIKIGPQLIPTLEQNSDNDMNIKILANVVSHYQLTDYVSQREADLLAHNNVALNLKFLGYVGETLDLSVTVEQLMKFFDDEDTKIYAAETIGNVAAKDSTKYLPEFLNMVKNQTDRYLLLVSIKQILKKDTTLTHEMYSAVWDTMITICQEESTTSDESLKRVISHNIGLILVKNNDSNFFYTKASDLLDSGSNAVVYIIVAAIKFILAYDDIVSMDLIDTFLIKAFNKIASDDLPVKQVAMITLITALNNQFTNLTPYLPRILPNIYNELATRKEFQETIQIGPFKHKIDKALEVRKNAFELLYKLTLNHAVLKNVDFNEILAVVVEHGLKADIISISSLVIMKLLEFDDVVLSDENKELLNSGISKILLAIKKKEDQGKDSKEEQETKNTLLTLRNTVFPS</sequence>
<proteinExistence type="inferred from homology"/>
<organism evidence="6">
    <name type="scientific">Cyberlindnera fabianii</name>
    <name type="common">Yeast</name>
    <name type="synonym">Hansenula fabianii</name>
    <dbReference type="NCBI Taxonomy" id="36022"/>
    <lineage>
        <taxon>Eukaryota</taxon>
        <taxon>Fungi</taxon>
        <taxon>Dikarya</taxon>
        <taxon>Ascomycota</taxon>
        <taxon>Saccharomycotina</taxon>
        <taxon>Saccharomycetes</taxon>
        <taxon>Phaffomycetales</taxon>
        <taxon>Phaffomycetaceae</taxon>
        <taxon>Cyberlindnera</taxon>
    </lineage>
</organism>
<protein>
    <submittedName>
        <fullName evidence="6">CYFA0S02e00606g1_1</fullName>
    </submittedName>
    <submittedName>
        <fullName evidence="7">Cullin-associated NEDD8-dissociated protein 1</fullName>
    </submittedName>
</protein>
<feature type="domain" description="TATA-binding protein interacting (TIP20)" evidence="5">
    <location>
        <begin position="983"/>
        <end position="1115"/>
    </location>
</feature>
<reference evidence="6" key="1">
    <citation type="journal article" date="2014" name="Genome Announc.">
        <title>Genome sequence of the yeast Cyberlindnera fabianii (Hansenula fabianii).</title>
        <authorList>
            <person name="Freel K.C."/>
            <person name="Sarilar V."/>
            <person name="Neuveglise C."/>
            <person name="Devillers H."/>
            <person name="Friedrich A."/>
            <person name="Schacherer J."/>
        </authorList>
    </citation>
    <scope>NUCLEOTIDE SEQUENCE</scope>
    <source>
        <strain evidence="6">YJS4271</strain>
    </source>
</reference>
<name>A0A061AUE7_CYBFA</name>
<gene>
    <name evidence="7" type="ORF">BON22_4051</name>
    <name evidence="6" type="ORF">CYFA0S_02e00606g</name>
</gene>
<feature type="compositionally biased region" description="Acidic residues" evidence="4">
    <location>
        <begin position="326"/>
        <end position="349"/>
    </location>
</feature>
<evidence type="ECO:0000259" key="5">
    <source>
        <dbReference type="Pfam" id="PF08623"/>
    </source>
</evidence>
<dbReference type="STRING" id="36022.A0A061AUE7"/>
<keyword evidence="8" id="KW-1185">Reference proteome</keyword>
<dbReference type="InterPro" id="IPR013932">
    <property type="entry name" value="TATA-bd_TIP120"/>
</dbReference>
<dbReference type="Proteomes" id="UP000189513">
    <property type="component" value="Unassembled WGS sequence"/>
</dbReference>